<dbReference type="OrthoDB" id="5381491at2"/>
<dbReference type="STRING" id="331678.Cphamn1_2133"/>
<dbReference type="HOGENOM" id="CLU_046535_2_1_10"/>
<dbReference type="EMBL" id="CP001101">
    <property type="protein sequence ID" value="ACE05041.1"/>
    <property type="molecule type" value="Genomic_DNA"/>
</dbReference>
<dbReference type="eggNOG" id="COG3206">
    <property type="taxonomic scope" value="Bacteria"/>
</dbReference>
<dbReference type="PROSITE" id="PS51257">
    <property type="entry name" value="PROKAR_LIPOPROTEIN"/>
    <property type="match status" value="1"/>
</dbReference>
<gene>
    <name evidence="4" type="ordered locus">Cphamn1_2133</name>
</gene>
<organism evidence="4">
    <name type="scientific">Chlorobium phaeobacteroides (strain BS1)</name>
    <dbReference type="NCBI Taxonomy" id="331678"/>
    <lineage>
        <taxon>Bacteria</taxon>
        <taxon>Pseudomonadati</taxon>
        <taxon>Chlorobiota</taxon>
        <taxon>Chlorobiia</taxon>
        <taxon>Chlorobiales</taxon>
        <taxon>Chlorobiaceae</taxon>
        <taxon>Chlorobium/Pelodictyon group</taxon>
        <taxon>Chlorobium</taxon>
    </lineage>
</organism>
<protein>
    <recommendedName>
        <fullName evidence="3">DUF4349 domain-containing protein</fullName>
    </recommendedName>
</protein>
<name>B3EN52_CHLPB</name>
<keyword evidence="1" id="KW-0812">Transmembrane</keyword>
<evidence type="ECO:0000313" key="4">
    <source>
        <dbReference type="EMBL" id="ACE05041.1"/>
    </source>
</evidence>
<keyword evidence="1" id="KW-1133">Transmembrane helix</keyword>
<proteinExistence type="predicted"/>
<evidence type="ECO:0000256" key="2">
    <source>
        <dbReference type="SAM" id="SignalP"/>
    </source>
</evidence>
<evidence type="ECO:0000256" key="1">
    <source>
        <dbReference type="SAM" id="Phobius"/>
    </source>
</evidence>
<keyword evidence="1" id="KW-0472">Membrane</keyword>
<sequence>MNYIFRTVFPVIFLAVITACAGNGHEPALMEKEGAGFSRNLEMSDEAPAKSVRSFPAPVAVSGENLQTQQDIQVVDPKIIREGGVSFETSDLKQTRTLLDTLVTRFEAYLANDDQYKFDDRIEQRLVIRVPADSFDDLVHELESAVERFDSRTISARDVTEEFMDVSLRIRIKKETEQRYRDILTKAKSVRDILEVERYIGRIRSEIESLEGRLNYLQNRISFSTLTVTFYQLKPESVGFSSQFTVALNNGWNNFMLFLLGIVSLWPFLVAGLILLFILLVLARRRKSKIQ</sequence>
<reference evidence="4" key="1">
    <citation type="submission" date="2008-06" db="EMBL/GenBank/DDBJ databases">
        <title>Complete sequence of Chlorobium phaeobacteroides BS1.</title>
        <authorList>
            <consortium name="US DOE Joint Genome Institute"/>
            <person name="Lucas S."/>
            <person name="Copeland A."/>
            <person name="Lapidus A."/>
            <person name="Glavina del Rio T."/>
            <person name="Dalin E."/>
            <person name="Tice H."/>
            <person name="Bruce D."/>
            <person name="Goodwin L."/>
            <person name="Pitluck S."/>
            <person name="Schmutz J."/>
            <person name="Larimer F."/>
            <person name="Land M."/>
            <person name="Hauser L."/>
            <person name="Kyrpides N."/>
            <person name="Ovchinnikova G."/>
            <person name="Li T."/>
            <person name="Liu Z."/>
            <person name="Zhao F."/>
            <person name="Overmann J."/>
            <person name="Bryant D.A."/>
            <person name="Richardson P."/>
        </authorList>
    </citation>
    <scope>NUCLEOTIDE SEQUENCE [LARGE SCALE GENOMIC DNA]</scope>
    <source>
        <strain evidence="4">BS1</strain>
    </source>
</reference>
<dbReference type="KEGG" id="cpb:Cphamn1_2133"/>
<keyword evidence="2" id="KW-0732">Signal</keyword>
<dbReference type="InterPro" id="IPR025645">
    <property type="entry name" value="DUF4349"/>
</dbReference>
<feature type="chain" id="PRO_5002787921" description="DUF4349 domain-containing protein" evidence="2">
    <location>
        <begin position="22"/>
        <end position="291"/>
    </location>
</feature>
<dbReference type="Pfam" id="PF14257">
    <property type="entry name" value="DUF4349"/>
    <property type="match status" value="1"/>
</dbReference>
<accession>B3EN52</accession>
<feature type="signal peptide" evidence="2">
    <location>
        <begin position="1"/>
        <end position="21"/>
    </location>
</feature>
<dbReference type="AlphaFoldDB" id="B3EN52"/>
<feature type="transmembrane region" description="Helical" evidence="1">
    <location>
        <begin position="255"/>
        <end position="282"/>
    </location>
</feature>
<evidence type="ECO:0000259" key="3">
    <source>
        <dbReference type="Pfam" id="PF14257"/>
    </source>
</evidence>
<feature type="domain" description="DUF4349" evidence="3">
    <location>
        <begin position="78"/>
        <end position="278"/>
    </location>
</feature>